<name>A0A1W6L5Z5_9BURK</name>
<dbReference type="STRING" id="946333.A4W93_07390"/>
<dbReference type="KEGG" id="rgu:A4W93_07390"/>
<evidence type="ECO:0000256" key="1">
    <source>
        <dbReference type="ARBA" id="ARBA00006745"/>
    </source>
</evidence>
<reference evidence="5 6" key="1">
    <citation type="submission" date="2016-04" db="EMBL/GenBank/DDBJ databases">
        <title>Complete genome sequence of natural rubber-degrading, novel Gram-negative bacterium, Rhizobacter gummiphilus strain NS21.</title>
        <authorList>
            <person name="Tabata M."/>
            <person name="Kasai D."/>
            <person name="Fukuda M."/>
        </authorList>
    </citation>
    <scope>NUCLEOTIDE SEQUENCE [LARGE SCALE GENOMIC DNA]</scope>
    <source>
        <strain evidence="5 6">NS21</strain>
    </source>
</reference>
<dbReference type="SUPFAM" id="SSF51556">
    <property type="entry name" value="Metallo-dependent hydrolases"/>
    <property type="match status" value="1"/>
</dbReference>
<dbReference type="FunFam" id="3.20.20.140:FF:000014">
    <property type="entry name" value="5-methylthioadenosine/S-adenosylhomocysteine deaminase"/>
    <property type="match status" value="1"/>
</dbReference>
<dbReference type="AlphaFoldDB" id="A0A1W6L5Z5"/>
<dbReference type="CDD" id="cd01298">
    <property type="entry name" value="ATZ_TRZ_like"/>
    <property type="match status" value="1"/>
</dbReference>
<accession>A0A1W6L5Z5</accession>
<dbReference type="GO" id="GO:0016814">
    <property type="term" value="F:hydrolase activity, acting on carbon-nitrogen (but not peptide) bonds, in cyclic amidines"/>
    <property type="evidence" value="ECO:0007669"/>
    <property type="project" value="UniProtKB-ARBA"/>
</dbReference>
<dbReference type="InterPro" id="IPR050287">
    <property type="entry name" value="MTA/SAH_deaminase"/>
</dbReference>
<dbReference type="Proteomes" id="UP000193427">
    <property type="component" value="Chromosome"/>
</dbReference>
<evidence type="ECO:0000256" key="3">
    <source>
        <dbReference type="ARBA" id="ARBA00022801"/>
    </source>
</evidence>
<keyword evidence="2" id="KW-0479">Metal-binding</keyword>
<dbReference type="EMBL" id="CP015118">
    <property type="protein sequence ID" value="ARN19749.1"/>
    <property type="molecule type" value="Genomic_DNA"/>
</dbReference>
<dbReference type="GO" id="GO:0019239">
    <property type="term" value="F:deaminase activity"/>
    <property type="evidence" value="ECO:0007669"/>
    <property type="project" value="UniProtKB-ARBA"/>
</dbReference>
<keyword evidence="6" id="KW-1185">Reference proteome</keyword>
<dbReference type="InterPro" id="IPR032466">
    <property type="entry name" value="Metal_Hydrolase"/>
</dbReference>
<keyword evidence="4" id="KW-0862">Zinc</keyword>
<dbReference type="GO" id="GO:0046872">
    <property type="term" value="F:metal ion binding"/>
    <property type="evidence" value="ECO:0007669"/>
    <property type="project" value="UniProtKB-KW"/>
</dbReference>
<comment type="similarity">
    <text evidence="1">Belongs to the metallo-dependent hydrolases superfamily. ATZ/TRZ family.</text>
</comment>
<dbReference type="Gene3D" id="3.20.20.140">
    <property type="entry name" value="Metal-dependent hydrolases"/>
    <property type="match status" value="1"/>
</dbReference>
<evidence type="ECO:0000313" key="5">
    <source>
        <dbReference type="EMBL" id="ARN19749.1"/>
    </source>
</evidence>
<proteinExistence type="inferred from homology"/>
<gene>
    <name evidence="5" type="ORF">A4W93_07390</name>
</gene>
<protein>
    <submittedName>
        <fullName evidence="5">Hydroxydechloroatrazine ethylaminohydrolase</fullName>
    </submittedName>
</protein>
<keyword evidence="3 5" id="KW-0378">Hydrolase</keyword>
<dbReference type="Gene3D" id="2.30.40.10">
    <property type="entry name" value="Urease, subunit C, domain 1"/>
    <property type="match status" value="1"/>
</dbReference>
<dbReference type="PANTHER" id="PTHR43794:SF11">
    <property type="entry name" value="AMIDOHYDROLASE-RELATED DOMAIN-CONTAINING PROTEIN"/>
    <property type="match status" value="1"/>
</dbReference>
<dbReference type="RefSeq" id="WP_085750016.1">
    <property type="nucleotide sequence ID" value="NZ_BSPR01000008.1"/>
</dbReference>
<evidence type="ECO:0000256" key="2">
    <source>
        <dbReference type="ARBA" id="ARBA00022723"/>
    </source>
</evidence>
<dbReference type="SUPFAM" id="SSF51338">
    <property type="entry name" value="Composite domain of metallo-dependent hydrolases"/>
    <property type="match status" value="1"/>
</dbReference>
<evidence type="ECO:0000256" key="4">
    <source>
        <dbReference type="ARBA" id="ARBA00022833"/>
    </source>
</evidence>
<dbReference type="NCBIfam" id="NF006055">
    <property type="entry name" value="PRK08203.1"/>
    <property type="match status" value="1"/>
</dbReference>
<evidence type="ECO:0000313" key="6">
    <source>
        <dbReference type="Proteomes" id="UP000193427"/>
    </source>
</evidence>
<dbReference type="InterPro" id="IPR006680">
    <property type="entry name" value="Amidohydro-rel"/>
</dbReference>
<dbReference type="PANTHER" id="PTHR43794">
    <property type="entry name" value="AMINOHYDROLASE SSNA-RELATED"/>
    <property type="match status" value="1"/>
</dbReference>
<dbReference type="InterPro" id="IPR011059">
    <property type="entry name" value="Metal-dep_hydrolase_composite"/>
</dbReference>
<sequence>MTEPTLLIRNARVVATLDDDRTEWHDASVFVRGPAIEAIGPSHALPATADEVIDARHHAVVPGLVNTHHHMYQSLTRAVPAAQDAELFGWLRTLYPIWSRLTPEMAHVSAQLAMTELLLSGCTTSSDHLYLYPNGVTLDDTIAAAAVTGMRFHPTRGSMSVGESAGGLPPDHLVESEADILADTQRVIERHHDRSRFAMVRVAAAPCSPFSVSRELMRDSAALARSLGARLHTHLAENDHDVAYSQATFGMTPTQYAESVGWLGDDVWHAHCVKLDAHGIGRFAATGTGVAHCPCSNMRLASGLAPVRAMLDAGVPVGLGVDGSASNDAAHLLDEARQAMLVARVRRSLEPFGCDHGPRDMTARDALAVATRGGARVLGRDDIGHLAPGMAADLAVFDLRSPRLAGGAVHDPVAALLFCGSPRAAFTVVNGRVVVRDGQPTGVDLPVLIERHERLAARLVAG</sequence>
<organism evidence="5 6">
    <name type="scientific">Piscinibacter gummiphilus</name>
    <dbReference type="NCBI Taxonomy" id="946333"/>
    <lineage>
        <taxon>Bacteria</taxon>
        <taxon>Pseudomonadati</taxon>
        <taxon>Pseudomonadota</taxon>
        <taxon>Betaproteobacteria</taxon>
        <taxon>Burkholderiales</taxon>
        <taxon>Sphaerotilaceae</taxon>
        <taxon>Piscinibacter</taxon>
    </lineage>
</organism>
<dbReference type="Pfam" id="PF01979">
    <property type="entry name" value="Amidohydro_1"/>
    <property type="match status" value="1"/>
</dbReference>
<dbReference type="OrthoDB" id="9807210at2"/>